<evidence type="ECO:0000313" key="5">
    <source>
        <dbReference type="EMBL" id="MDX5895086.1"/>
    </source>
</evidence>
<dbReference type="KEGG" id="rrd:RradSPS_2400"/>
<dbReference type="AlphaFoldDB" id="A0A023X5S6"/>
<dbReference type="Gene3D" id="3.30.360.10">
    <property type="entry name" value="Dihydrodipicolinate Reductase, domain 2"/>
    <property type="match status" value="1"/>
</dbReference>
<dbReference type="Gene3D" id="3.60.15.10">
    <property type="entry name" value="Ribonuclease Z/Hydroxyacylglutathione hydrolase-like"/>
    <property type="match status" value="1"/>
</dbReference>
<evidence type="ECO:0000256" key="2">
    <source>
        <dbReference type="SAM" id="MobiDB-lite"/>
    </source>
</evidence>
<dbReference type="eggNOG" id="COG0673">
    <property type="taxonomic scope" value="Bacteria"/>
</dbReference>
<dbReference type="InterPro" id="IPR036866">
    <property type="entry name" value="RibonucZ/Hydroxyglut_hydro"/>
</dbReference>
<dbReference type="PANTHER" id="PTHR43818">
    <property type="entry name" value="BCDNA.GH03377"/>
    <property type="match status" value="1"/>
</dbReference>
<dbReference type="GO" id="GO:0016491">
    <property type="term" value="F:oxidoreductase activity"/>
    <property type="evidence" value="ECO:0007669"/>
    <property type="project" value="UniProtKB-KW"/>
</dbReference>
<evidence type="ECO:0000256" key="1">
    <source>
        <dbReference type="ARBA" id="ARBA00023002"/>
    </source>
</evidence>
<keyword evidence="6" id="KW-1185">Reference proteome</keyword>
<dbReference type="Pfam" id="PF01408">
    <property type="entry name" value="GFO_IDH_MocA"/>
    <property type="match status" value="1"/>
</dbReference>
<sequence>MVDAEVRFVSAVGEPSGRPVGWGIAGCGWVVRDFVAPALGEARNARALALLDPSADSLRAVGETLPEARPHTDLATFLHAPGLEAVYIATPNHLHLPLVRVCAEAGKHVLCEKPMAPTLDEAREMVAACRRAGVVYATAFDQRFHAAHAKLRELVRSGALGTVTAVRIRYACWLPPDWSPDGGTGERRENWRIDPARAGGGAFMDLAPHGLDLAQSLLGERLVEVRALFQRRVFDYPVEDGAVLIGRFAGGALLEQHVAYNTPESFPRRELEVVGTRAMAVATDTMGQTPGGRLEVISAASGERRALDVPGSERSPFLNGIEAFSEHLRGGRSFPYTPEDDLHTMELVELANRQGETEPEVRRVSEKRYIGTGSSGESRLRETPHGSRIPDEWPGEADLGAYLCANCGFWQKRFREPDRCPVCEDSRHVLPERGYEFLAPEVMDRRVECVWEEVEEGVWRFSVAPAVGISPSGYLVATPEGNVAFEGCPFYSEAALRHIESLGGVDFVSASHPHTYGALWQLVERFRPEVALHRDDLGWATAFGVTWPFDKSLDLPGGLRLLHTGGHFPGHAVMHDPGRRTLFIGDAVKLELAASDPTGRTSDGISAHKAFVRRVPLTKGELRRYREVFAPLEFTQTFTPFEQCRNVGREEVLKLLDVQLEGRPFVGVLPL</sequence>
<gene>
    <name evidence="4" type="ORF">RradSPS_2400</name>
    <name evidence="5" type="ORF">SIL72_13750</name>
</gene>
<feature type="compositionally biased region" description="Basic and acidic residues" evidence="2">
    <location>
        <begin position="378"/>
        <end position="391"/>
    </location>
</feature>
<dbReference type="EMBL" id="CP007514">
    <property type="protein sequence ID" value="AHY47683.1"/>
    <property type="molecule type" value="Genomic_DNA"/>
</dbReference>
<dbReference type="Pfam" id="PF22725">
    <property type="entry name" value="GFO_IDH_MocA_C3"/>
    <property type="match status" value="1"/>
</dbReference>
<keyword evidence="1" id="KW-0560">Oxidoreductase</keyword>
<dbReference type="InterPro" id="IPR050463">
    <property type="entry name" value="Gfo/Idh/MocA_oxidrdct_glycsds"/>
</dbReference>
<name>A0A023X5S6_RUBRA</name>
<reference evidence="5" key="2">
    <citation type="submission" date="2023-11" db="EMBL/GenBank/DDBJ databases">
        <title>MicrobeMod: A computational toolkit for identifying prokaryotic methylation and restriction-modification with nanopore sequencing.</title>
        <authorList>
            <person name="Crits-Christoph A."/>
            <person name="Kang S.C."/>
            <person name="Lee H."/>
            <person name="Ostrov N."/>
        </authorList>
    </citation>
    <scope>NUCLEOTIDE SEQUENCE</scope>
    <source>
        <strain evidence="5">ATCC 51242</strain>
    </source>
</reference>
<dbReference type="eggNOG" id="COG0491">
    <property type="taxonomic scope" value="Bacteria"/>
</dbReference>
<dbReference type="InterPro" id="IPR036291">
    <property type="entry name" value="NAD(P)-bd_dom_sf"/>
</dbReference>
<feature type="region of interest" description="Disordered" evidence="2">
    <location>
        <begin position="372"/>
        <end position="392"/>
    </location>
</feature>
<dbReference type="InterPro" id="IPR055170">
    <property type="entry name" value="GFO_IDH_MocA-like_dom"/>
</dbReference>
<dbReference type="HOGENOM" id="CLU_409313_0_0_11"/>
<dbReference type="Proteomes" id="UP001281130">
    <property type="component" value="Unassembled WGS sequence"/>
</dbReference>
<dbReference type="InterPro" id="IPR001279">
    <property type="entry name" value="Metallo-B-lactamas"/>
</dbReference>
<dbReference type="PATRIC" id="fig|42256.3.peg.2444"/>
<feature type="domain" description="Metallo-beta-lactamase" evidence="3">
    <location>
        <begin position="470"/>
        <end position="632"/>
    </location>
</feature>
<dbReference type="Gene3D" id="3.40.50.720">
    <property type="entry name" value="NAD(P)-binding Rossmann-like Domain"/>
    <property type="match status" value="1"/>
</dbReference>
<dbReference type="GO" id="GO:0000166">
    <property type="term" value="F:nucleotide binding"/>
    <property type="evidence" value="ECO:0007669"/>
    <property type="project" value="InterPro"/>
</dbReference>
<dbReference type="InterPro" id="IPR000683">
    <property type="entry name" value="Gfo/Idh/MocA-like_OxRdtase_N"/>
</dbReference>
<dbReference type="SUPFAM" id="SSF55347">
    <property type="entry name" value="Glyceraldehyde-3-phosphate dehydrogenase-like, C-terminal domain"/>
    <property type="match status" value="1"/>
</dbReference>
<evidence type="ECO:0000313" key="6">
    <source>
        <dbReference type="Proteomes" id="UP000025229"/>
    </source>
</evidence>
<dbReference type="EMBL" id="JAWXXX010000001">
    <property type="protein sequence ID" value="MDX5895086.1"/>
    <property type="molecule type" value="Genomic_DNA"/>
</dbReference>
<proteinExistence type="predicted"/>
<evidence type="ECO:0000259" key="3">
    <source>
        <dbReference type="SMART" id="SM00849"/>
    </source>
</evidence>
<evidence type="ECO:0000313" key="4">
    <source>
        <dbReference type="EMBL" id="AHY47683.1"/>
    </source>
</evidence>
<dbReference type="SUPFAM" id="SSF56281">
    <property type="entry name" value="Metallo-hydrolase/oxidoreductase"/>
    <property type="match status" value="1"/>
</dbReference>
<dbReference type="SMART" id="SM00849">
    <property type="entry name" value="Lactamase_B"/>
    <property type="match status" value="1"/>
</dbReference>
<dbReference type="PANTHER" id="PTHR43818:SF11">
    <property type="entry name" value="BCDNA.GH03377"/>
    <property type="match status" value="1"/>
</dbReference>
<dbReference type="SUPFAM" id="SSF51735">
    <property type="entry name" value="NAD(P)-binding Rossmann-fold domains"/>
    <property type="match status" value="1"/>
</dbReference>
<dbReference type="Proteomes" id="UP000025229">
    <property type="component" value="Chromosome"/>
</dbReference>
<protein>
    <submittedName>
        <fullName evidence="5">Gfo/Idh/MocA family oxidoreductase</fullName>
    </submittedName>
    <submittedName>
        <fullName evidence="4">Oxidoreductase family, NAD-binding Rossmann fold</fullName>
    </submittedName>
</protein>
<reference evidence="4 6" key="1">
    <citation type="submission" date="2014-03" db="EMBL/GenBank/DDBJ databases">
        <title>Complete genome sequence of the Radio-Resistant Rubrobacter radiotolerans RSPS-4.</title>
        <authorList>
            <person name="Egas C.C."/>
            <person name="Barroso C.C."/>
            <person name="Froufe H.J.C."/>
            <person name="Pacheco J.J."/>
            <person name="Albuquerque L.L."/>
            <person name="da Costa M.M.S."/>
        </authorList>
    </citation>
    <scope>NUCLEOTIDE SEQUENCE [LARGE SCALE GENOMIC DNA]</scope>
    <source>
        <strain evidence="4 6">RSPS-4</strain>
    </source>
</reference>
<organism evidence="4 6">
    <name type="scientific">Rubrobacter radiotolerans</name>
    <name type="common">Arthrobacter radiotolerans</name>
    <dbReference type="NCBI Taxonomy" id="42256"/>
    <lineage>
        <taxon>Bacteria</taxon>
        <taxon>Bacillati</taxon>
        <taxon>Actinomycetota</taxon>
        <taxon>Rubrobacteria</taxon>
        <taxon>Rubrobacterales</taxon>
        <taxon>Rubrobacteraceae</taxon>
        <taxon>Rubrobacter</taxon>
    </lineage>
</organism>
<accession>A0A023X5S6</accession>
<dbReference type="STRING" id="42256.RradSPS_2400"/>
<dbReference type="RefSeq" id="WP_198024489.1">
    <property type="nucleotide sequence ID" value="NZ_CP007514.1"/>
</dbReference>